<feature type="signal peptide" evidence="1">
    <location>
        <begin position="1"/>
        <end position="38"/>
    </location>
</feature>
<proteinExistence type="predicted"/>
<dbReference type="Proteomes" id="UP000494363">
    <property type="component" value="Unassembled WGS sequence"/>
</dbReference>
<evidence type="ECO:0000313" key="4">
    <source>
        <dbReference type="Proteomes" id="UP000494363"/>
    </source>
</evidence>
<dbReference type="PROSITE" id="PS50933">
    <property type="entry name" value="CHRD"/>
    <property type="match status" value="1"/>
</dbReference>
<accession>A0A6J5F891</accession>
<feature type="domain" description="CHRD" evidence="2">
    <location>
        <begin position="39"/>
        <end position="159"/>
    </location>
</feature>
<evidence type="ECO:0000313" key="3">
    <source>
        <dbReference type="EMBL" id="CAB3774593.1"/>
    </source>
</evidence>
<dbReference type="InterPro" id="IPR010895">
    <property type="entry name" value="CHRD"/>
</dbReference>
<protein>
    <recommendedName>
        <fullName evidence="2">CHRD domain-containing protein</fullName>
    </recommendedName>
</protein>
<dbReference type="Pfam" id="PF07452">
    <property type="entry name" value="CHRD"/>
    <property type="match status" value="1"/>
</dbReference>
<reference evidence="3 4" key="1">
    <citation type="submission" date="2020-04" db="EMBL/GenBank/DDBJ databases">
        <authorList>
            <person name="De Canck E."/>
        </authorList>
    </citation>
    <scope>NUCLEOTIDE SEQUENCE [LARGE SCALE GENOMIC DNA]</scope>
    <source>
        <strain evidence="3 4">LMG 29542</strain>
    </source>
</reference>
<evidence type="ECO:0000256" key="1">
    <source>
        <dbReference type="SAM" id="SignalP"/>
    </source>
</evidence>
<name>A0A6J5F891_9BURK</name>
<dbReference type="EMBL" id="CADIKH010000136">
    <property type="protein sequence ID" value="CAB3774593.1"/>
    <property type="molecule type" value="Genomic_DNA"/>
</dbReference>
<keyword evidence="1" id="KW-0732">Signal</keyword>
<dbReference type="SMART" id="SM00754">
    <property type="entry name" value="CHRD"/>
    <property type="match status" value="1"/>
</dbReference>
<dbReference type="AlphaFoldDB" id="A0A6J5F891"/>
<evidence type="ECO:0000259" key="2">
    <source>
        <dbReference type="PROSITE" id="PS50933"/>
    </source>
</evidence>
<feature type="chain" id="PRO_5026744567" description="CHRD domain-containing protein" evidence="1">
    <location>
        <begin position="39"/>
        <end position="159"/>
    </location>
</feature>
<gene>
    <name evidence="3" type="ORF">LMG29542_07971</name>
</gene>
<sequence length="159" mass="17083">MMLCVWGWLAGIKIAFCIFYNLQVAVSSLAFVASTAFAETDSFDADLEASSEVPATLSDGHGTLDAKLDTSTRLLKWTITYEGLFGLAAAAHFHRPATVGKNAAIVVPISTDAGKDPIEGSATLTKEQVSELIAGQWYFNIHTAKYPSGEIRGQLAREQ</sequence>
<keyword evidence="4" id="KW-1185">Reference proteome</keyword>
<organism evidence="3 4">
    <name type="scientific">Paraburkholderia humisilvae</name>
    <dbReference type="NCBI Taxonomy" id="627669"/>
    <lineage>
        <taxon>Bacteria</taxon>
        <taxon>Pseudomonadati</taxon>
        <taxon>Pseudomonadota</taxon>
        <taxon>Betaproteobacteria</taxon>
        <taxon>Burkholderiales</taxon>
        <taxon>Burkholderiaceae</taxon>
        <taxon>Paraburkholderia</taxon>
    </lineage>
</organism>